<dbReference type="PANTHER" id="PTHR48047">
    <property type="entry name" value="GLYCOSYLTRANSFERASE"/>
    <property type="match status" value="1"/>
</dbReference>
<organism evidence="3 4">
    <name type="scientific">Gossypium darwinii</name>
    <name type="common">Darwin's cotton</name>
    <name type="synonym">Gossypium barbadense var. darwinii</name>
    <dbReference type="NCBI Taxonomy" id="34276"/>
    <lineage>
        <taxon>Eukaryota</taxon>
        <taxon>Viridiplantae</taxon>
        <taxon>Streptophyta</taxon>
        <taxon>Embryophyta</taxon>
        <taxon>Tracheophyta</taxon>
        <taxon>Spermatophyta</taxon>
        <taxon>Magnoliopsida</taxon>
        <taxon>eudicotyledons</taxon>
        <taxon>Gunneridae</taxon>
        <taxon>Pentapetalae</taxon>
        <taxon>rosids</taxon>
        <taxon>malvids</taxon>
        <taxon>Malvales</taxon>
        <taxon>Malvaceae</taxon>
        <taxon>Malvoideae</taxon>
        <taxon>Gossypium</taxon>
    </lineage>
</organism>
<dbReference type="GO" id="GO:0035251">
    <property type="term" value="F:UDP-glucosyltransferase activity"/>
    <property type="evidence" value="ECO:0007669"/>
    <property type="project" value="TreeGrafter"/>
</dbReference>
<protein>
    <submittedName>
        <fullName evidence="3">Uncharacterized protein</fullName>
    </submittedName>
</protein>
<evidence type="ECO:0000256" key="2">
    <source>
        <dbReference type="ARBA" id="ARBA00022676"/>
    </source>
</evidence>
<dbReference type="AlphaFoldDB" id="A0A5D2BB43"/>
<dbReference type="SUPFAM" id="SSF53756">
    <property type="entry name" value="UDP-Glycosyltransferase/glycogen phosphorylase"/>
    <property type="match status" value="1"/>
</dbReference>
<sequence length="348" mass="38958">MSSQSSKLHFVFIPLMCPGHIIPMVDMGRLLAQHGVTVTIAGLPEGCENIDALPSRLLSKNFMDAVGMLQQPLERLAFDGTSCFTITCSHFINLSKIHEKVSDDLEPFVVPSLPDMIELTKGQLPNDLNPRSVVLKVKEEDIVENMRVADMASYGLVIWCIGPSSLCNKDTLEMAERGNKSSVDVVQCLQWLDSWHKTRPFIWVVRKGYKSDEFNKWLSEEGFEERNKGRGLLIHGWAPQLSILSHTVIGGFMNEKLVVQVLGIGERVGADIAMKWGEEEPYGVMVKREEITKTINLVMDSGNEGEERRKRAMKLQVLANKAFENKGSSCLNVKRLIKDISQISGTKD</sequence>
<dbReference type="Gene3D" id="3.40.50.2000">
    <property type="entry name" value="Glycogen Phosphorylase B"/>
    <property type="match status" value="5"/>
</dbReference>
<gene>
    <name evidence="3" type="ORF">ES288_D09G200200v1</name>
</gene>
<keyword evidence="4" id="KW-1185">Reference proteome</keyword>
<evidence type="ECO:0000256" key="1">
    <source>
        <dbReference type="ARBA" id="ARBA00009995"/>
    </source>
</evidence>
<dbReference type="Proteomes" id="UP000323506">
    <property type="component" value="Chromosome D09"/>
</dbReference>
<evidence type="ECO:0000313" key="3">
    <source>
        <dbReference type="EMBL" id="TYG54554.1"/>
    </source>
</evidence>
<comment type="similarity">
    <text evidence="1">Belongs to the UDP-glycosyltransferase family.</text>
</comment>
<keyword evidence="2" id="KW-0808">Transferase</keyword>
<accession>A0A5D2BB43</accession>
<evidence type="ECO:0000313" key="4">
    <source>
        <dbReference type="Proteomes" id="UP000323506"/>
    </source>
</evidence>
<keyword evidence="2" id="KW-0328">Glycosyltransferase</keyword>
<dbReference type="PANTHER" id="PTHR48047:SF237">
    <property type="entry name" value="UDP-GLYCOSYLTRANSFERASE 73C3-LIKE"/>
    <property type="match status" value="1"/>
</dbReference>
<proteinExistence type="inferred from homology"/>
<name>A0A5D2BB43_GOSDA</name>
<reference evidence="3 4" key="1">
    <citation type="submission" date="2019-06" db="EMBL/GenBank/DDBJ databases">
        <title>WGS assembly of Gossypium darwinii.</title>
        <authorList>
            <person name="Chen Z.J."/>
            <person name="Sreedasyam A."/>
            <person name="Ando A."/>
            <person name="Song Q."/>
            <person name="De L."/>
            <person name="Hulse-Kemp A."/>
            <person name="Ding M."/>
            <person name="Ye W."/>
            <person name="Kirkbride R."/>
            <person name="Jenkins J."/>
            <person name="Plott C."/>
            <person name="Lovell J."/>
            <person name="Lin Y.-M."/>
            <person name="Vaughn R."/>
            <person name="Liu B."/>
            <person name="Li W."/>
            <person name="Simpson S."/>
            <person name="Scheffler B."/>
            <person name="Saski C."/>
            <person name="Grover C."/>
            <person name="Hu G."/>
            <person name="Conover J."/>
            <person name="Carlson J."/>
            <person name="Shu S."/>
            <person name="Boston L."/>
            <person name="Williams M."/>
            <person name="Peterson D."/>
            <person name="Mcgee K."/>
            <person name="Jones D."/>
            <person name="Wendel J."/>
            <person name="Stelly D."/>
            <person name="Grimwood J."/>
            <person name="Schmutz J."/>
        </authorList>
    </citation>
    <scope>NUCLEOTIDE SEQUENCE [LARGE SCALE GENOMIC DNA]</scope>
    <source>
        <strain evidence="3">1808015.09</strain>
    </source>
</reference>
<dbReference type="EMBL" id="CM017709">
    <property type="protein sequence ID" value="TYG54554.1"/>
    <property type="molecule type" value="Genomic_DNA"/>
</dbReference>